<keyword evidence="2" id="KW-1185">Reference proteome</keyword>
<name>A0A8E0RKK6_9TREM</name>
<evidence type="ECO:0000313" key="2">
    <source>
        <dbReference type="Proteomes" id="UP000728185"/>
    </source>
</evidence>
<dbReference type="OrthoDB" id="2408718at2759"/>
<reference evidence="1" key="1">
    <citation type="submission" date="2019-05" db="EMBL/GenBank/DDBJ databases">
        <title>Annotation for the trematode Fasciolopsis buski.</title>
        <authorList>
            <person name="Choi Y.-J."/>
        </authorList>
    </citation>
    <scope>NUCLEOTIDE SEQUENCE</scope>
    <source>
        <strain evidence="1">HT</strain>
        <tissue evidence="1">Whole worm</tissue>
    </source>
</reference>
<dbReference type="InterPro" id="IPR039802">
    <property type="entry name" value="MTMR14"/>
</dbReference>
<dbReference type="InterPro" id="IPR029021">
    <property type="entry name" value="Prot-tyrosine_phosphatase-like"/>
</dbReference>
<comment type="caution">
    <text evidence="1">The sequence shown here is derived from an EMBL/GenBank/DDBJ whole genome shotgun (WGS) entry which is preliminary data.</text>
</comment>
<dbReference type="SUPFAM" id="SSF52799">
    <property type="entry name" value="(Phosphotyrosine protein) phosphatases II"/>
    <property type="match status" value="1"/>
</dbReference>
<dbReference type="EMBL" id="LUCM01010194">
    <property type="protein sequence ID" value="KAA0185826.1"/>
    <property type="molecule type" value="Genomic_DNA"/>
</dbReference>
<dbReference type="Proteomes" id="UP000728185">
    <property type="component" value="Unassembled WGS sequence"/>
</dbReference>
<proteinExistence type="predicted"/>
<dbReference type="GO" id="GO:0004438">
    <property type="term" value="F:phosphatidylinositol-3-phosphate phosphatase activity"/>
    <property type="evidence" value="ECO:0007669"/>
    <property type="project" value="InterPro"/>
</dbReference>
<dbReference type="PANTHER" id="PTHR13524:SF2">
    <property type="entry name" value="MYOTUBULARIN-RELATED PROTEIN 14"/>
    <property type="match status" value="1"/>
</dbReference>
<protein>
    <submittedName>
        <fullName evidence="1">Uncharacterized protein</fullName>
    </submittedName>
</protein>
<evidence type="ECO:0000313" key="1">
    <source>
        <dbReference type="EMBL" id="KAA0185826.1"/>
    </source>
</evidence>
<dbReference type="PANTHER" id="PTHR13524">
    <property type="entry name" value="MYOTUBULARIN-RELATED"/>
    <property type="match status" value="1"/>
</dbReference>
<sequence length="192" mass="22092">MMTVEEADALRTLIKTMLRQNYSEYVYRIYAEDVEDINKRVADLIQKNYSIQEFKNSDGALCAHYPPTIFIPWPRTAGSRVSELSSLICQAKAARARTRFVVPAFSFNGKNVCRSSTLSGILEVYGRQFASAAGKTAITDQTVRPPHSRLRIRHSSRIARKPKQNFGSKRKVCSHHLRYFLYVDDEVRFWSH</sequence>
<dbReference type="AlphaFoldDB" id="A0A8E0RKK6"/>
<organism evidence="1 2">
    <name type="scientific">Fasciolopsis buskii</name>
    <dbReference type="NCBI Taxonomy" id="27845"/>
    <lineage>
        <taxon>Eukaryota</taxon>
        <taxon>Metazoa</taxon>
        <taxon>Spiralia</taxon>
        <taxon>Lophotrochozoa</taxon>
        <taxon>Platyhelminthes</taxon>
        <taxon>Trematoda</taxon>
        <taxon>Digenea</taxon>
        <taxon>Plagiorchiida</taxon>
        <taxon>Echinostomata</taxon>
        <taxon>Echinostomatoidea</taxon>
        <taxon>Fasciolidae</taxon>
        <taxon>Fasciolopsis</taxon>
    </lineage>
</organism>
<gene>
    <name evidence="1" type="ORF">FBUS_09986</name>
</gene>
<accession>A0A8E0RKK6</accession>